<dbReference type="AlphaFoldDB" id="A0A1G9AUY2"/>
<sequence length="157" mass="17359">MWKALAALLALLPGAGLALEPLRYLDDRSTPEAVIQSLYNAVSMHHYPRAWSYFDDDVRPDFHRFVAGYADTLWVDVRTGEVVSEGAAGTTYWLVPTVIAAVRRDGSRAVFAGCYVLRQTNPDLIKEPPYDPIAIFKGRLRPVAVPFAEAKGDCSGF</sequence>
<reference evidence="3" key="1">
    <citation type="submission" date="2016-10" db="EMBL/GenBank/DDBJ databases">
        <authorList>
            <person name="Varghese N."/>
            <person name="Submissions S."/>
        </authorList>
    </citation>
    <scope>NUCLEOTIDE SEQUENCE [LARGE SCALE GENOMIC DNA]</scope>
    <source>
        <strain evidence="3">CGMCC 1.10789</strain>
    </source>
</reference>
<dbReference type="RefSeq" id="WP_092498952.1">
    <property type="nucleotide sequence ID" value="NZ_FNFV01000002.1"/>
</dbReference>
<dbReference type="EMBL" id="FNFV01000002">
    <property type="protein sequence ID" value="SDK31087.1"/>
    <property type="molecule type" value="Genomic_DNA"/>
</dbReference>
<keyword evidence="3" id="KW-1185">Reference proteome</keyword>
<dbReference type="Proteomes" id="UP000199328">
    <property type="component" value="Unassembled WGS sequence"/>
</dbReference>
<feature type="signal peptide" evidence="1">
    <location>
        <begin position="1"/>
        <end position="18"/>
    </location>
</feature>
<evidence type="ECO:0000256" key="1">
    <source>
        <dbReference type="SAM" id="SignalP"/>
    </source>
</evidence>
<gene>
    <name evidence="2" type="ORF">SAMN05216257_102287</name>
</gene>
<evidence type="ECO:0000313" key="3">
    <source>
        <dbReference type="Proteomes" id="UP000199328"/>
    </source>
</evidence>
<keyword evidence="1" id="KW-0732">Signal</keyword>
<dbReference type="SUPFAM" id="SSF54427">
    <property type="entry name" value="NTF2-like"/>
    <property type="match status" value="1"/>
</dbReference>
<protein>
    <submittedName>
        <fullName evidence="2">Uncharacterized protein</fullName>
    </submittedName>
</protein>
<dbReference type="OrthoDB" id="7863791at2"/>
<organism evidence="2 3">
    <name type="scientific">Meinhardsimonia xiamenensis</name>
    <dbReference type="NCBI Taxonomy" id="990712"/>
    <lineage>
        <taxon>Bacteria</taxon>
        <taxon>Pseudomonadati</taxon>
        <taxon>Pseudomonadota</taxon>
        <taxon>Alphaproteobacteria</taxon>
        <taxon>Rhodobacterales</taxon>
        <taxon>Paracoccaceae</taxon>
        <taxon>Meinhardsimonia</taxon>
    </lineage>
</organism>
<accession>A0A1G9AUY2</accession>
<dbReference type="InterPro" id="IPR032710">
    <property type="entry name" value="NTF2-like_dom_sf"/>
</dbReference>
<evidence type="ECO:0000313" key="2">
    <source>
        <dbReference type="EMBL" id="SDK31087.1"/>
    </source>
</evidence>
<feature type="chain" id="PRO_5011501168" evidence="1">
    <location>
        <begin position="19"/>
        <end position="157"/>
    </location>
</feature>
<proteinExistence type="predicted"/>
<name>A0A1G9AUY2_9RHOB</name>